<gene>
    <name evidence="1" type="ORF">MSZNOR_4201</name>
</gene>
<organism evidence="1 2">
    <name type="scientific">Methylocaldum szegediense</name>
    <dbReference type="NCBI Taxonomy" id="73780"/>
    <lineage>
        <taxon>Bacteria</taxon>
        <taxon>Pseudomonadati</taxon>
        <taxon>Pseudomonadota</taxon>
        <taxon>Gammaproteobacteria</taxon>
        <taxon>Methylococcales</taxon>
        <taxon>Methylococcaceae</taxon>
        <taxon>Methylocaldum</taxon>
    </lineage>
</organism>
<dbReference type="Proteomes" id="UP001162030">
    <property type="component" value="Chromosome"/>
</dbReference>
<protein>
    <submittedName>
        <fullName evidence="1">Uncharacterized protein</fullName>
    </submittedName>
</protein>
<proteinExistence type="predicted"/>
<evidence type="ECO:0000313" key="1">
    <source>
        <dbReference type="EMBL" id="CAI8939014.1"/>
    </source>
</evidence>
<keyword evidence="2" id="KW-1185">Reference proteome</keyword>
<reference evidence="1 2" key="1">
    <citation type="submission" date="2023-03" db="EMBL/GenBank/DDBJ databases">
        <authorList>
            <person name="Pearce D."/>
        </authorList>
    </citation>
    <scope>NUCLEOTIDE SEQUENCE [LARGE SCALE GENOMIC DNA]</scope>
    <source>
        <strain evidence="1">Msz</strain>
    </source>
</reference>
<accession>A0ABN8X885</accession>
<sequence length="59" mass="6916">MEKADSRYFIRVKPFVSLSRRRYHFAPQSLHKFRLTTPSHKLSKLCHGFSVSFATDSKS</sequence>
<name>A0ABN8X885_9GAMM</name>
<evidence type="ECO:0000313" key="2">
    <source>
        <dbReference type="Proteomes" id="UP001162030"/>
    </source>
</evidence>
<dbReference type="EMBL" id="OX458333">
    <property type="protein sequence ID" value="CAI8939014.1"/>
    <property type="molecule type" value="Genomic_DNA"/>
</dbReference>